<evidence type="ECO:0000313" key="1">
    <source>
        <dbReference type="EMBL" id="ERK38719.1"/>
    </source>
</evidence>
<reference evidence="1 2" key="1">
    <citation type="submission" date="2013-08" db="EMBL/GenBank/DDBJ databases">
        <authorList>
            <person name="Durkin A.S."/>
            <person name="Haft D.R."/>
            <person name="McCorrison J."/>
            <person name="Torralba M."/>
            <person name="Gillis M."/>
            <person name="Haft D.H."/>
            <person name="Methe B."/>
            <person name="Sutton G."/>
            <person name="Nelson K.E."/>
        </authorList>
    </citation>
    <scope>NUCLEOTIDE SEQUENCE [LARGE SCALE GENOMIC DNA]</scope>
    <source>
        <strain evidence="1 2">F0067</strain>
    </source>
</reference>
<comment type="caution">
    <text evidence="1">The sequence shown here is derived from an EMBL/GenBank/DDBJ whole genome shotgun (WGS) entry which is preliminary data.</text>
</comment>
<dbReference type="EMBL" id="AWEY01000033">
    <property type="protein sequence ID" value="ERK38719.1"/>
    <property type="molecule type" value="Genomic_DNA"/>
</dbReference>
<evidence type="ECO:0000313" key="2">
    <source>
        <dbReference type="Proteomes" id="UP000016648"/>
    </source>
</evidence>
<organism evidence="1 2">
    <name type="scientific">Segatella baroniae F0067</name>
    <dbReference type="NCBI Taxonomy" id="1115809"/>
    <lineage>
        <taxon>Bacteria</taxon>
        <taxon>Pseudomonadati</taxon>
        <taxon>Bacteroidota</taxon>
        <taxon>Bacteroidia</taxon>
        <taxon>Bacteroidales</taxon>
        <taxon>Prevotellaceae</taxon>
        <taxon>Segatella</taxon>
    </lineage>
</organism>
<name>U2P4S5_9BACT</name>
<dbReference type="AlphaFoldDB" id="U2P4S5"/>
<proteinExistence type="predicted"/>
<sequence>MSLANIKGHMRFGHYVFGDNVEDMRNDWKTIGNDIRKAMNCYGK</sequence>
<protein>
    <submittedName>
        <fullName evidence="1">Uncharacterized protein</fullName>
    </submittedName>
</protein>
<accession>U2P4S5</accession>
<dbReference type="Proteomes" id="UP000016648">
    <property type="component" value="Unassembled WGS sequence"/>
</dbReference>
<keyword evidence="2" id="KW-1185">Reference proteome</keyword>
<dbReference type="PATRIC" id="fig|1115809.3.peg.1948"/>
<gene>
    <name evidence="1" type="ORF">HMPREF9135_1597</name>
</gene>